<reference evidence="2" key="1">
    <citation type="submission" date="2025-08" db="UniProtKB">
        <authorList>
            <consortium name="Ensembl"/>
        </authorList>
    </citation>
    <scope>IDENTIFICATION</scope>
</reference>
<evidence type="ECO:0000256" key="1">
    <source>
        <dbReference type="SAM" id="MobiDB-lite"/>
    </source>
</evidence>
<proteinExistence type="predicted"/>
<name>A0A3B5L447_9TELE</name>
<reference evidence="2" key="2">
    <citation type="submission" date="2025-09" db="UniProtKB">
        <authorList>
            <consortium name="Ensembl"/>
        </authorList>
    </citation>
    <scope>IDENTIFICATION</scope>
</reference>
<organism evidence="2 3">
    <name type="scientific">Xiphophorus couchianus</name>
    <name type="common">Monterrey platyfish</name>
    <dbReference type="NCBI Taxonomy" id="32473"/>
    <lineage>
        <taxon>Eukaryota</taxon>
        <taxon>Metazoa</taxon>
        <taxon>Chordata</taxon>
        <taxon>Craniata</taxon>
        <taxon>Vertebrata</taxon>
        <taxon>Euteleostomi</taxon>
        <taxon>Actinopterygii</taxon>
        <taxon>Neopterygii</taxon>
        <taxon>Teleostei</taxon>
        <taxon>Neoteleostei</taxon>
        <taxon>Acanthomorphata</taxon>
        <taxon>Ovalentaria</taxon>
        <taxon>Atherinomorphae</taxon>
        <taxon>Cyprinodontiformes</taxon>
        <taxon>Poeciliidae</taxon>
        <taxon>Poeciliinae</taxon>
        <taxon>Xiphophorus</taxon>
    </lineage>
</organism>
<keyword evidence="3" id="KW-1185">Reference proteome</keyword>
<protein>
    <submittedName>
        <fullName evidence="2">Uncharacterized protein</fullName>
    </submittedName>
</protein>
<feature type="region of interest" description="Disordered" evidence="1">
    <location>
        <begin position="49"/>
        <end position="105"/>
    </location>
</feature>
<evidence type="ECO:0000313" key="3">
    <source>
        <dbReference type="Proteomes" id="UP000261380"/>
    </source>
</evidence>
<accession>A0A3B5L447</accession>
<dbReference type="GeneTree" id="ENSGT00940000180272"/>
<sequence>IWRVSDLQYLSLQQYPGVQADRGHPTQRDTAVSGVESCAKRMAVKCRVLTGDPSEPGDPFSPLGPGAPAAPDSPGRPAGPVSPRDPRGPASPFGPVSPLSPLAPG</sequence>
<feature type="compositionally biased region" description="Low complexity" evidence="1">
    <location>
        <begin position="60"/>
        <end position="79"/>
    </location>
</feature>
<evidence type="ECO:0000313" key="2">
    <source>
        <dbReference type="Ensembl" id="ENSXCOP00000005160.1"/>
    </source>
</evidence>
<dbReference type="Ensembl" id="ENSXCOT00000005221.1">
    <property type="protein sequence ID" value="ENSXCOP00000005160.1"/>
    <property type="gene ID" value="ENSXCOG00000004040.1"/>
</dbReference>
<dbReference type="STRING" id="32473.ENSXCOP00000005160"/>
<feature type="region of interest" description="Disordered" evidence="1">
    <location>
        <begin position="16"/>
        <end position="35"/>
    </location>
</feature>
<dbReference type="AlphaFoldDB" id="A0A3B5L447"/>
<dbReference type="Proteomes" id="UP000261380">
    <property type="component" value="Unplaced"/>
</dbReference>